<dbReference type="OrthoDB" id="2126698at2759"/>
<feature type="transmembrane region" description="Helical" evidence="6">
    <location>
        <begin position="249"/>
        <end position="268"/>
    </location>
</feature>
<keyword evidence="5 6" id="KW-0472">Membrane</keyword>
<dbReference type="Proteomes" id="UP000036987">
    <property type="component" value="Unassembled WGS sequence"/>
</dbReference>
<evidence type="ECO:0000256" key="1">
    <source>
        <dbReference type="ARBA" id="ARBA00004141"/>
    </source>
</evidence>
<keyword evidence="4 6" id="KW-1133">Transmembrane helix</keyword>
<sequence length="482" mass="52389">MERDMEAAISSSKPTTDRKDLILSEIKRQIWLAGPCIIINVFFSILQIISIMFVGHLGEVQLSGASLATSMAGVTGFSPMVGLACALDTLCGQAFGAKKYSMLGVQAQRGMVVVCIVFIPVTAIWVNVGKILLLLKQDVAIANEAGIYARWLIPGILAFGFHQCEIKFLQAQSIIFPMVLTSGITALLHLPLSWFLVMKSGLGSKGSALSLDISYILNAILLGIYIKFSPRCKNTWNGFSKEAFRDLKIFAKLGVQSAFMVCLELWSYETIVIASGILPNPDVQTSVLAISLNTMNMMYTVVLGLGSVASIRVSNELGSGQPRLAKLAMKVMMSIITVEAGVACLGLFFLRNIWGKLYSNEPEVLDYISSMAPLISISAFLDAYQCGLSGVARGCGRQKICAFINFGAYYIIGLPLAFVFGFLLHLQGKGLWMGMICAIFVQLVCLIITTIMIKWDKEAINALKRTGTEVSAPSNSLEMTQM</sequence>
<dbReference type="GO" id="GO:0042910">
    <property type="term" value="F:xenobiotic transmembrane transporter activity"/>
    <property type="evidence" value="ECO:0007669"/>
    <property type="project" value="InterPro"/>
</dbReference>
<feature type="transmembrane region" description="Helical" evidence="6">
    <location>
        <begin position="111"/>
        <end position="133"/>
    </location>
</feature>
<accession>A0A0K9Q2B9</accession>
<organism evidence="7 8">
    <name type="scientific">Zostera marina</name>
    <name type="common">Eelgrass</name>
    <dbReference type="NCBI Taxonomy" id="29655"/>
    <lineage>
        <taxon>Eukaryota</taxon>
        <taxon>Viridiplantae</taxon>
        <taxon>Streptophyta</taxon>
        <taxon>Embryophyta</taxon>
        <taxon>Tracheophyta</taxon>
        <taxon>Spermatophyta</taxon>
        <taxon>Magnoliopsida</taxon>
        <taxon>Liliopsida</taxon>
        <taxon>Zosteraceae</taxon>
        <taxon>Zostera</taxon>
    </lineage>
</organism>
<dbReference type="InterPro" id="IPR002528">
    <property type="entry name" value="MATE_fam"/>
</dbReference>
<name>A0A0K9Q2B9_ZOSMR</name>
<dbReference type="CDD" id="cd13132">
    <property type="entry name" value="MATE_eukaryotic"/>
    <property type="match status" value="1"/>
</dbReference>
<keyword evidence="8" id="KW-1185">Reference proteome</keyword>
<evidence type="ECO:0000256" key="5">
    <source>
        <dbReference type="ARBA" id="ARBA00023136"/>
    </source>
</evidence>
<dbReference type="GO" id="GO:1990961">
    <property type="term" value="P:xenobiotic detoxification by transmembrane export across the plasma membrane"/>
    <property type="evidence" value="ECO:0007669"/>
    <property type="project" value="InterPro"/>
</dbReference>
<dbReference type="GO" id="GO:0022857">
    <property type="term" value="F:transmembrane transporter activity"/>
    <property type="evidence" value="ECO:0000318"/>
    <property type="project" value="GO_Central"/>
</dbReference>
<dbReference type="AlphaFoldDB" id="A0A0K9Q2B9"/>
<comment type="similarity">
    <text evidence="2 6">Belongs to the multi antimicrobial extrusion (MATE) (TC 2.A.66.1) family.</text>
</comment>
<feature type="transmembrane region" description="Helical" evidence="6">
    <location>
        <begin position="208"/>
        <end position="228"/>
    </location>
</feature>
<evidence type="ECO:0000313" key="8">
    <source>
        <dbReference type="Proteomes" id="UP000036987"/>
    </source>
</evidence>
<dbReference type="GO" id="GO:0015297">
    <property type="term" value="F:antiporter activity"/>
    <property type="evidence" value="ECO:0007669"/>
    <property type="project" value="InterPro"/>
</dbReference>
<dbReference type="OMA" id="PMITSCL"/>
<feature type="transmembrane region" description="Helical" evidence="6">
    <location>
        <begin position="430"/>
        <end position="455"/>
    </location>
</feature>
<dbReference type="EMBL" id="LFYR01000265">
    <property type="protein sequence ID" value="KMZ74622.1"/>
    <property type="molecule type" value="Genomic_DNA"/>
</dbReference>
<proteinExistence type="inferred from homology"/>
<feature type="transmembrane region" description="Helical" evidence="6">
    <location>
        <begin position="403"/>
        <end position="424"/>
    </location>
</feature>
<feature type="transmembrane region" description="Helical" evidence="6">
    <location>
        <begin position="288"/>
        <end position="311"/>
    </location>
</feature>
<dbReference type="PANTHER" id="PTHR11206">
    <property type="entry name" value="MULTIDRUG RESISTANCE PROTEIN"/>
    <property type="match status" value="1"/>
</dbReference>
<evidence type="ECO:0000256" key="3">
    <source>
        <dbReference type="ARBA" id="ARBA00022692"/>
    </source>
</evidence>
<keyword evidence="3 6" id="KW-0812">Transmembrane</keyword>
<feature type="transmembrane region" description="Helical" evidence="6">
    <location>
        <begin position="174"/>
        <end position="196"/>
    </location>
</feature>
<evidence type="ECO:0000256" key="2">
    <source>
        <dbReference type="ARBA" id="ARBA00010199"/>
    </source>
</evidence>
<feature type="transmembrane region" description="Helical" evidence="6">
    <location>
        <begin position="67"/>
        <end position="90"/>
    </location>
</feature>
<feature type="transmembrane region" description="Helical" evidence="6">
    <location>
        <begin position="331"/>
        <end position="350"/>
    </location>
</feature>
<evidence type="ECO:0000256" key="6">
    <source>
        <dbReference type="RuleBase" id="RU004914"/>
    </source>
</evidence>
<dbReference type="GO" id="GO:0016020">
    <property type="term" value="C:membrane"/>
    <property type="evidence" value="ECO:0000318"/>
    <property type="project" value="GO_Central"/>
</dbReference>
<gene>
    <name evidence="7" type="ORF">ZOSMA_124G00120</name>
</gene>
<feature type="transmembrane region" description="Helical" evidence="6">
    <location>
        <begin position="30"/>
        <end position="55"/>
    </location>
</feature>
<reference evidence="8" key="1">
    <citation type="journal article" date="2016" name="Nature">
        <title>The genome of the seagrass Zostera marina reveals angiosperm adaptation to the sea.</title>
        <authorList>
            <person name="Olsen J.L."/>
            <person name="Rouze P."/>
            <person name="Verhelst B."/>
            <person name="Lin Y.-C."/>
            <person name="Bayer T."/>
            <person name="Collen J."/>
            <person name="Dattolo E."/>
            <person name="De Paoli E."/>
            <person name="Dittami S."/>
            <person name="Maumus F."/>
            <person name="Michel G."/>
            <person name="Kersting A."/>
            <person name="Lauritano C."/>
            <person name="Lohaus R."/>
            <person name="Toepel M."/>
            <person name="Tonon T."/>
            <person name="Vanneste K."/>
            <person name="Amirebrahimi M."/>
            <person name="Brakel J."/>
            <person name="Bostroem C."/>
            <person name="Chovatia M."/>
            <person name="Grimwood J."/>
            <person name="Jenkins J.W."/>
            <person name="Jueterbock A."/>
            <person name="Mraz A."/>
            <person name="Stam W.T."/>
            <person name="Tice H."/>
            <person name="Bornberg-Bauer E."/>
            <person name="Green P.J."/>
            <person name="Pearson G.A."/>
            <person name="Procaccini G."/>
            <person name="Duarte C.M."/>
            <person name="Schmutz J."/>
            <person name="Reusch T.B.H."/>
            <person name="Van de Peer Y."/>
        </authorList>
    </citation>
    <scope>NUCLEOTIDE SEQUENCE [LARGE SCALE GENOMIC DNA]</scope>
    <source>
        <strain evidence="8">cv. Finnish</strain>
    </source>
</reference>
<feature type="transmembrane region" description="Helical" evidence="6">
    <location>
        <begin position="370"/>
        <end position="391"/>
    </location>
</feature>
<dbReference type="STRING" id="29655.A0A0K9Q2B9"/>
<comment type="subcellular location">
    <subcellularLocation>
        <location evidence="1">Membrane</location>
        <topology evidence="1">Multi-pass membrane protein</topology>
    </subcellularLocation>
</comment>
<evidence type="ECO:0000256" key="4">
    <source>
        <dbReference type="ARBA" id="ARBA00022989"/>
    </source>
</evidence>
<comment type="caution">
    <text evidence="7">The sequence shown here is derived from an EMBL/GenBank/DDBJ whole genome shotgun (WGS) entry which is preliminary data.</text>
</comment>
<evidence type="ECO:0000313" key="7">
    <source>
        <dbReference type="EMBL" id="KMZ74622.1"/>
    </source>
</evidence>
<protein>
    <recommendedName>
        <fullName evidence="6">Protein DETOXIFICATION</fullName>
    </recommendedName>
    <alternativeName>
        <fullName evidence="6">Multidrug and toxic compound extrusion protein</fullName>
    </alternativeName>
</protein>
<feature type="transmembrane region" description="Helical" evidence="6">
    <location>
        <begin position="145"/>
        <end position="162"/>
    </location>
</feature>
<dbReference type="NCBIfam" id="TIGR00797">
    <property type="entry name" value="matE"/>
    <property type="match status" value="1"/>
</dbReference>
<dbReference type="Pfam" id="PF01554">
    <property type="entry name" value="MatE"/>
    <property type="match status" value="2"/>
</dbReference>
<dbReference type="InterPro" id="IPR045069">
    <property type="entry name" value="MATE_euk"/>
</dbReference>